<reference evidence="3 4" key="1">
    <citation type="submission" date="2018-04" db="EMBL/GenBank/DDBJ databases">
        <title>Pedobacter chongqingensis sp. nov., isolated from a rottenly hemp rope.</title>
        <authorList>
            <person name="Cai Y."/>
        </authorList>
    </citation>
    <scope>NUCLEOTIDE SEQUENCE [LARGE SCALE GENOMIC DNA]</scope>
    <source>
        <strain evidence="3 4">FJ4-8</strain>
    </source>
</reference>
<accession>A0A2U2PL65</accession>
<sequence>MKSLMTLCFVLTGLFLKAQPVAGYQVGDIAKDFSLKNVDGKTVSLSDFKTAKGFIVIFTCNTCPVANAYEQRIIELNTKYSKLDYPVIAVNPNDPGVQPGDSFEKMQERATEKGYAFPYLLDPDHLVTKRFGATKTPHVFILQKTSAGNRVSYIGAIDNDTEGTNTGRTNYVEEAVNALATGQKPATSTTKAVGCAIKWKKS</sequence>
<evidence type="ECO:0000313" key="4">
    <source>
        <dbReference type="Proteomes" id="UP000245647"/>
    </source>
</evidence>
<feature type="domain" description="Thioredoxin" evidence="2">
    <location>
        <begin position="24"/>
        <end position="181"/>
    </location>
</feature>
<dbReference type="InterPro" id="IPR000866">
    <property type="entry name" value="AhpC/TSA"/>
</dbReference>
<dbReference type="PANTHER" id="PTHR43640">
    <property type="entry name" value="OS07G0260300 PROTEIN"/>
    <property type="match status" value="1"/>
</dbReference>
<gene>
    <name evidence="3" type="ORF">DDR33_03345</name>
</gene>
<dbReference type="AlphaFoldDB" id="A0A2U2PL65"/>
<evidence type="ECO:0000313" key="3">
    <source>
        <dbReference type="EMBL" id="PWG82068.1"/>
    </source>
</evidence>
<dbReference type="Gene3D" id="3.40.30.10">
    <property type="entry name" value="Glutaredoxin"/>
    <property type="match status" value="1"/>
</dbReference>
<organism evidence="3 4">
    <name type="scientific">Pararcticibacter amylolyticus</name>
    <dbReference type="NCBI Taxonomy" id="2173175"/>
    <lineage>
        <taxon>Bacteria</taxon>
        <taxon>Pseudomonadati</taxon>
        <taxon>Bacteroidota</taxon>
        <taxon>Sphingobacteriia</taxon>
        <taxon>Sphingobacteriales</taxon>
        <taxon>Sphingobacteriaceae</taxon>
        <taxon>Pararcticibacter</taxon>
    </lineage>
</organism>
<protein>
    <submittedName>
        <fullName evidence="3">Thioredoxin family protein</fullName>
    </submittedName>
</protein>
<dbReference type="Pfam" id="PF00578">
    <property type="entry name" value="AhpC-TSA"/>
    <property type="match status" value="1"/>
</dbReference>
<dbReference type="CDD" id="cd02969">
    <property type="entry name" value="PRX_like1"/>
    <property type="match status" value="1"/>
</dbReference>
<dbReference type="RefSeq" id="WP_109414345.1">
    <property type="nucleotide sequence ID" value="NZ_QEAS01000002.1"/>
</dbReference>
<dbReference type="EMBL" id="QEAS01000002">
    <property type="protein sequence ID" value="PWG82068.1"/>
    <property type="molecule type" value="Genomic_DNA"/>
</dbReference>
<dbReference type="PROSITE" id="PS51352">
    <property type="entry name" value="THIOREDOXIN_2"/>
    <property type="match status" value="1"/>
</dbReference>
<feature type="signal peptide" evidence="1">
    <location>
        <begin position="1"/>
        <end position="18"/>
    </location>
</feature>
<dbReference type="InterPro" id="IPR047262">
    <property type="entry name" value="PRX-like1"/>
</dbReference>
<dbReference type="InterPro" id="IPR013766">
    <property type="entry name" value="Thioredoxin_domain"/>
</dbReference>
<dbReference type="Proteomes" id="UP000245647">
    <property type="component" value="Unassembled WGS sequence"/>
</dbReference>
<dbReference type="InterPro" id="IPR036249">
    <property type="entry name" value="Thioredoxin-like_sf"/>
</dbReference>
<dbReference type="OrthoDB" id="9809746at2"/>
<proteinExistence type="predicted"/>
<evidence type="ECO:0000256" key="1">
    <source>
        <dbReference type="SAM" id="SignalP"/>
    </source>
</evidence>
<dbReference type="GO" id="GO:0016491">
    <property type="term" value="F:oxidoreductase activity"/>
    <property type="evidence" value="ECO:0007669"/>
    <property type="project" value="InterPro"/>
</dbReference>
<comment type="caution">
    <text evidence="3">The sequence shown here is derived from an EMBL/GenBank/DDBJ whole genome shotgun (WGS) entry which is preliminary data.</text>
</comment>
<dbReference type="GO" id="GO:0016209">
    <property type="term" value="F:antioxidant activity"/>
    <property type="evidence" value="ECO:0007669"/>
    <property type="project" value="InterPro"/>
</dbReference>
<keyword evidence="1" id="KW-0732">Signal</keyword>
<keyword evidence="4" id="KW-1185">Reference proteome</keyword>
<dbReference type="PANTHER" id="PTHR43640:SF1">
    <property type="entry name" value="THIOREDOXIN-DEPENDENT PEROXIREDOXIN"/>
    <property type="match status" value="1"/>
</dbReference>
<evidence type="ECO:0000259" key="2">
    <source>
        <dbReference type="PROSITE" id="PS51352"/>
    </source>
</evidence>
<dbReference type="SUPFAM" id="SSF52833">
    <property type="entry name" value="Thioredoxin-like"/>
    <property type="match status" value="1"/>
</dbReference>
<name>A0A2U2PL65_9SPHI</name>
<feature type="chain" id="PRO_5015632452" evidence="1">
    <location>
        <begin position="19"/>
        <end position="202"/>
    </location>
</feature>